<organism evidence="5 6">
    <name type="scientific">Mycobacterium rhizamassiliense</name>
    <dbReference type="NCBI Taxonomy" id="1841860"/>
    <lineage>
        <taxon>Bacteria</taxon>
        <taxon>Bacillati</taxon>
        <taxon>Actinomycetota</taxon>
        <taxon>Actinomycetes</taxon>
        <taxon>Mycobacteriales</taxon>
        <taxon>Mycobacteriaceae</taxon>
        <taxon>Mycobacterium</taxon>
    </lineage>
</organism>
<dbReference type="OrthoDB" id="9781019at2"/>
<dbReference type="GO" id="GO:0006637">
    <property type="term" value="P:acyl-CoA metabolic process"/>
    <property type="evidence" value="ECO:0007669"/>
    <property type="project" value="InterPro"/>
</dbReference>
<keyword evidence="6" id="KW-1185">Reference proteome</keyword>
<sequence>MNLDQFRAMLTLSDDTEGRTVLPVPDPSVERIFGGQIMAQLIAAAAPPGSAKAVKSLQIAFPRAGRATDPLYLDLEQTHDGRSLGYRRAVAWQGQESARRVIATASILVDRADDGYDYQYSAAAAGDPMDAKPIDFAVIPGEARLIGDGLDVEDAAAAEFGFWMRCPDFTDTTLAQPVIAYISDWPLIGTLLKAVPGVSQRDAHVSVQTGVVTHSVWFHQPFDVAQWLRVQIHGVRLARGRGFATGDVYTQTGSHVASFAQESVIRTPPKGMQP</sequence>
<dbReference type="InterPro" id="IPR042171">
    <property type="entry name" value="Acyl-CoA_hotdog"/>
</dbReference>
<comment type="similarity">
    <text evidence="1">Belongs to the C/M/P thioester hydrolase family.</text>
</comment>
<evidence type="ECO:0000313" key="6">
    <source>
        <dbReference type="Proteomes" id="UP000240988"/>
    </source>
</evidence>
<proteinExistence type="inferred from homology"/>
<dbReference type="PANTHER" id="PTHR11066:SF34">
    <property type="entry name" value="ACYL-COENZYME A THIOESTERASE 8"/>
    <property type="match status" value="1"/>
</dbReference>
<evidence type="ECO:0000256" key="2">
    <source>
        <dbReference type="ARBA" id="ARBA00022801"/>
    </source>
</evidence>
<reference evidence="5 6" key="1">
    <citation type="submission" date="2017-01" db="EMBL/GenBank/DDBJ databases">
        <authorList>
            <consortium name="Urmite Genomes"/>
        </authorList>
    </citation>
    <scope>NUCLEOTIDE SEQUENCE [LARGE SCALE GENOMIC DNA]</scope>
    <source>
        <strain evidence="5 6">AB57</strain>
    </source>
</reference>
<dbReference type="Gene3D" id="2.40.160.210">
    <property type="entry name" value="Acyl-CoA thioesterase, double hotdog domain"/>
    <property type="match status" value="1"/>
</dbReference>
<name>A0A2U3NUD8_9MYCO</name>
<dbReference type="PANTHER" id="PTHR11066">
    <property type="entry name" value="ACYL-COA THIOESTERASE"/>
    <property type="match status" value="1"/>
</dbReference>
<evidence type="ECO:0000256" key="1">
    <source>
        <dbReference type="ARBA" id="ARBA00006538"/>
    </source>
</evidence>
<accession>A0A2U3NUD8</accession>
<evidence type="ECO:0000259" key="3">
    <source>
        <dbReference type="Pfam" id="PF13622"/>
    </source>
</evidence>
<dbReference type="GO" id="GO:0009062">
    <property type="term" value="P:fatty acid catabolic process"/>
    <property type="evidence" value="ECO:0007669"/>
    <property type="project" value="TreeGrafter"/>
</dbReference>
<dbReference type="STRING" id="1841860.GCA_900157375_02961"/>
<dbReference type="CDD" id="cd03444">
    <property type="entry name" value="Thioesterase_II_repeat1"/>
    <property type="match status" value="1"/>
</dbReference>
<dbReference type="SUPFAM" id="SSF54637">
    <property type="entry name" value="Thioesterase/thiol ester dehydrase-isomerase"/>
    <property type="match status" value="2"/>
</dbReference>
<dbReference type="GO" id="GO:0047617">
    <property type="term" value="F:fatty acyl-CoA hydrolase activity"/>
    <property type="evidence" value="ECO:0007669"/>
    <property type="project" value="InterPro"/>
</dbReference>
<dbReference type="EMBL" id="FUFA01000004">
    <property type="protein sequence ID" value="SPM35137.1"/>
    <property type="molecule type" value="Genomic_DNA"/>
</dbReference>
<dbReference type="Pfam" id="PF20789">
    <property type="entry name" value="4HBT_3C"/>
    <property type="match status" value="1"/>
</dbReference>
<protein>
    <submittedName>
        <fullName evidence="5">Acyl-CoA thioesterase</fullName>
    </submittedName>
</protein>
<dbReference type="AlphaFoldDB" id="A0A2U3NUD8"/>
<dbReference type="Proteomes" id="UP000240988">
    <property type="component" value="Unassembled WGS sequence"/>
</dbReference>
<dbReference type="InterPro" id="IPR003703">
    <property type="entry name" value="Acyl_CoA_thio"/>
</dbReference>
<feature type="domain" description="Acyl-CoA thioesterase-like N-terminal HotDog" evidence="3">
    <location>
        <begin position="28"/>
        <end position="106"/>
    </location>
</feature>
<dbReference type="InterPro" id="IPR049450">
    <property type="entry name" value="ACOT8-like_C"/>
</dbReference>
<feature type="domain" description="Acyl-CoA thioesterase-like C-terminal" evidence="4">
    <location>
        <begin position="144"/>
        <end position="265"/>
    </location>
</feature>
<keyword evidence="2" id="KW-0378">Hydrolase</keyword>
<dbReference type="InterPro" id="IPR049449">
    <property type="entry name" value="TesB_ACOT8-like_N"/>
</dbReference>
<dbReference type="Pfam" id="PF13622">
    <property type="entry name" value="4HBT_3"/>
    <property type="match status" value="1"/>
</dbReference>
<evidence type="ECO:0000313" key="5">
    <source>
        <dbReference type="EMBL" id="SPM35137.1"/>
    </source>
</evidence>
<dbReference type="InterPro" id="IPR029069">
    <property type="entry name" value="HotDog_dom_sf"/>
</dbReference>
<gene>
    <name evidence="5" type="ORF">MRAB57_2958</name>
</gene>
<evidence type="ECO:0000259" key="4">
    <source>
        <dbReference type="Pfam" id="PF20789"/>
    </source>
</evidence>